<reference evidence="1" key="1">
    <citation type="journal article" date="2021" name="Proc. Natl. Acad. Sci. U.S.A.">
        <title>A Catalog of Tens of Thousands of Viruses from Human Metagenomes Reveals Hidden Associations with Chronic Diseases.</title>
        <authorList>
            <person name="Tisza M.J."/>
            <person name="Buck C.B."/>
        </authorList>
    </citation>
    <scope>NUCLEOTIDE SEQUENCE</scope>
    <source>
        <strain evidence="1">CtzVd36</strain>
    </source>
</reference>
<dbReference type="EMBL" id="BK014841">
    <property type="protein sequence ID" value="DAD78251.1"/>
    <property type="molecule type" value="Genomic_DNA"/>
</dbReference>
<proteinExistence type="predicted"/>
<protein>
    <submittedName>
        <fullName evidence="1">Distal tail protein</fullName>
    </submittedName>
</protein>
<name>A0A8S5M8F7_9CAUD</name>
<accession>A0A8S5M8F7</accession>
<organism evidence="1">
    <name type="scientific">Siphoviridae sp. ctzVd36</name>
    <dbReference type="NCBI Taxonomy" id="2826530"/>
    <lineage>
        <taxon>Viruses</taxon>
        <taxon>Duplodnaviria</taxon>
        <taxon>Heunggongvirae</taxon>
        <taxon>Uroviricota</taxon>
        <taxon>Caudoviricetes</taxon>
    </lineage>
</organism>
<dbReference type="Gene3D" id="2.40.30.200">
    <property type="match status" value="1"/>
</dbReference>
<sequence length="234" mass="27218">MSLFDIYLDNVSCVREKLYPVRRPDIVTPKRNYKEYDIPGRDGKYFEDLGTYDDITFNINFNFKEKREYLNKTFRDYKRMIRKSKTLMMMDDSEIFYKIKKVEFGDISRESTKEINAFVATFTCNPYGYLFIGQDRYSYGMVQTNPYAVSHPVYIISGEGQCVLSVNGNKMTVNTSGTICIDTDRCVAYRENGALQNVQVSGDFESLYLMEGSNSITVSDNFKCEVIPNWRCEL</sequence>
<evidence type="ECO:0000313" key="1">
    <source>
        <dbReference type="EMBL" id="DAD78251.1"/>
    </source>
</evidence>